<evidence type="ECO:0000256" key="1">
    <source>
        <dbReference type="ARBA" id="ARBA00022853"/>
    </source>
</evidence>
<dbReference type="PROSITE" id="PS51011">
    <property type="entry name" value="ARID"/>
    <property type="match status" value="1"/>
</dbReference>
<evidence type="ECO:0000256" key="2">
    <source>
        <dbReference type="ARBA" id="ARBA00023015"/>
    </source>
</evidence>
<dbReference type="GO" id="GO:0016586">
    <property type="term" value="C:RSC-type complex"/>
    <property type="evidence" value="ECO:0007669"/>
    <property type="project" value="TreeGrafter"/>
</dbReference>
<accession>A0A9Q9EGC5</accession>
<feature type="compositionally biased region" description="Polar residues" evidence="5">
    <location>
        <begin position="148"/>
        <end position="161"/>
    </location>
</feature>
<dbReference type="Pfam" id="PF01388">
    <property type="entry name" value="ARID"/>
    <property type="match status" value="1"/>
</dbReference>
<keyword evidence="8" id="KW-0238">DNA-binding</keyword>
<organism evidence="8 9">
    <name type="scientific">Septoria linicola</name>
    <dbReference type="NCBI Taxonomy" id="215465"/>
    <lineage>
        <taxon>Eukaryota</taxon>
        <taxon>Fungi</taxon>
        <taxon>Dikarya</taxon>
        <taxon>Ascomycota</taxon>
        <taxon>Pezizomycotina</taxon>
        <taxon>Dothideomycetes</taxon>
        <taxon>Dothideomycetidae</taxon>
        <taxon>Mycosphaerellales</taxon>
        <taxon>Mycosphaerellaceae</taxon>
        <taxon>Septoria</taxon>
    </lineage>
</organism>
<evidence type="ECO:0000259" key="6">
    <source>
        <dbReference type="PROSITE" id="PS51011"/>
    </source>
</evidence>
<feature type="compositionally biased region" description="Polar residues" evidence="5">
    <location>
        <begin position="179"/>
        <end position="191"/>
    </location>
</feature>
<dbReference type="InterPro" id="IPR003150">
    <property type="entry name" value="DNA-bd_RFX"/>
</dbReference>
<feature type="region of interest" description="Disordered" evidence="5">
    <location>
        <begin position="130"/>
        <end position="192"/>
    </location>
</feature>
<feature type="domain" description="ARID" evidence="6">
    <location>
        <begin position="12"/>
        <end position="109"/>
    </location>
</feature>
<dbReference type="SUPFAM" id="SSF46774">
    <property type="entry name" value="ARID-like"/>
    <property type="match status" value="1"/>
</dbReference>
<dbReference type="CDD" id="cd16100">
    <property type="entry name" value="ARID"/>
    <property type="match status" value="1"/>
</dbReference>
<dbReference type="SUPFAM" id="SSF48371">
    <property type="entry name" value="ARM repeat"/>
    <property type="match status" value="1"/>
</dbReference>
<dbReference type="InterPro" id="IPR016024">
    <property type="entry name" value="ARM-type_fold"/>
</dbReference>
<dbReference type="SMART" id="SM00501">
    <property type="entry name" value="BRIGHT"/>
    <property type="match status" value="1"/>
</dbReference>
<dbReference type="SMART" id="SM01014">
    <property type="entry name" value="ARID"/>
    <property type="match status" value="1"/>
</dbReference>
<protein>
    <submittedName>
        <fullName evidence="8">ARID DNA-binding domain, DNA-binding RFX-type winged-helix domain-containing protein</fullName>
    </submittedName>
</protein>
<dbReference type="EMBL" id="CP099418">
    <property type="protein sequence ID" value="USW48138.1"/>
    <property type="molecule type" value="Genomic_DNA"/>
</dbReference>
<keyword evidence="2" id="KW-0805">Transcription regulation</keyword>
<evidence type="ECO:0000313" key="9">
    <source>
        <dbReference type="Proteomes" id="UP001056384"/>
    </source>
</evidence>
<feature type="region of interest" description="Disordered" evidence="5">
    <location>
        <begin position="206"/>
        <end position="229"/>
    </location>
</feature>
<feature type="compositionally biased region" description="Polar residues" evidence="5">
    <location>
        <begin position="213"/>
        <end position="229"/>
    </location>
</feature>
<evidence type="ECO:0000256" key="4">
    <source>
        <dbReference type="ARBA" id="ARBA00023242"/>
    </source>
</evidence>
<sequence>MAPKRGQSVERTDEREEFMQKLAEYHQKRGTTLEAEPKIGVRHIDLFKLYTRVVGDGGYDLCSDTKAKPLMWRRLAEEFIGKNQYTAAQAFQIKNVYYKNLCAYEISTHWGKEPPPKEILEDVTAKGGNVMTRTLENYERPKPRDQEMLQNGDASDGSPEQRTPKDGKNDLADEPGSATGRSTRGLRQQPPQRVLFQPDVNLGRQTRGHAQLPSASPTPGASVNGLTHSSSFANGASSTLASYEPSQAFPLSLKPVTTPANNPDFYRNERKRKLDANAGPLAKKYKNIMLPGTGFIGPNIYVRAQLALQSGLPEEEQYALHHLVKISHERGDKYRFDQFPGLADALVKKTLQITSLFYDIDWDVMYDEEFFAGDDETLNGLDGTPDILQKLRSRIPIITDDSIIDADFLTRLNRVTEAGLILRNMSLQDENAAYLSRLPLVQDLIAVVLNLPEHSSMTELRHHILDLSEQVLRYVDLSQHDAVYQGLLQQALGADRGAITTALRAISRIAMTHPLPKRLEDIPVSLLHRIEEYLLVDDEELRSACLDFLGQYTSFGDNVETLVKVMDAEALARSLSRLVLFTAKEYIETRPTQQREPDTSIAPVPRLSRAIVQDLLKLEEPDRSSEWLRMCFVSDLSAEMTQISLWQAYQGTFAPHQATHPHLIAGDFIKNVSSTFQGATAQVAGANKYVIKGIRSRKAPIDTGVLASFTAADKDKELIRCHWKLTYPVEGVRDAITGLVSAPTTREIDCAEWFRSGEQILEHILTSHLQISKNMGLVDGDRMDIDSGLARSPAGSVNGLTNGTTEHTPKDTFDFSSADATTFRCKWADCGHVSPPFDGAQISRSLLFARHIETHLPETEASRLRHNLRPDSVVTPSSGDITRLAMLEDEKGDATGVPLRAVLVLRNMARFMPKASSAVVNRALKSGQKRPQHDMMSAVFSNEVRDRLMYAMTHGEGIRSYCGAVFRAIRANSA</sequence>
<feature type="region of interest" description="Disordered" evidence="5">
    <location>
        <begin position="251"/>
        <end position="272"/>
    </location>
</feature>
<dbReference type="Gene3D" id="1.10.150.60">
    <property type="entry name" value="ARID DNA-binding domain"/>
    <property type="match status" value="1"/>
</dbReference>
<keyword evidence="1" id="KW-0156">Chromatin regulator</keyword>
<gene>
    <name evidence="8" type="ORF">Slin15195_G014570</name>
</gene>
<dbReference type="GO" id="GO:0003677">
    <property type="term" value="F:DNA binding"/>
    <property type="evidence" value="ECO:0007669"/>
    <property type="project" value="UniProtKB-KW"/>
</dbReference>
<feature type="domain" description="RFX-type winged-helix" evidence="7">
    <location>
        <begin position="624"/>
        <end position="698"/>
    </location>
</feature>
<dbReference type="GO" id="GO:0006325">
    <property type="term" value="P:chromatin organization"/>
    <property type="evidence" value="ECO:0007669"/>
    <property type="project" value="UniProtKB-KW"/>
</dbReference>
<dbReference type="PANTHER" id="PTHR22970">
    <property type="entry name" value="AT-RICH INTERACTIVE DOMAIN-CONTAINING PROTEIN 2"/>
    <property type="match status" value="1"/>
</dbReference>
<keyword evidence="3" id="KW-0804">Transcription</keyword>
<feature type="compositionally biased region" description="Basic and acidic residues" evidence="5">
    <location>
        <begin position="162"/>
        <end position="171"/>
    </location>
</feature>
<evidence type="ECO:0000256" key="3">
    <source>
        <dbReference type="ARBA" id="ARBA00023163"/>
    </source>
</evidence>
<dbReference type="PANTHER" id="PTHR22970:SF14">
    <property type="entry name" value="AT-RICH INTERACTIVE DOMAIN-CONTAINING PROTEIN 2"/>
    <property type="match status" value="1"/>
</dbReference>
<feature type="compositionally biased region" description="Basic and acidic residues" evidence="5">
    <location>
        <begin position="136"/>
        <end position="147"/>
    </location>
</feature>
<dbReference type="InterPro" id="IPR001606">
    <property type="entry name" value="ARID_dom"/>
</dbReference>
<name>A0A9Q9EGC5_9PEZI</name>
<proteinExistence type="predicted"/>
<dbReference type="InterPro" id="IPR036431">
    <property type="entry name" value="ARID_dom_sf"/>
</dbReference>
<dbReference type="GO" id="GO:0006355">
    <property type="term" value="P:regulation of DNA-templated transcription"/>
    <property type="evidence" value="ECO:0007669"/>
    <property type="project" value="InterPro"/>
</dbReference>
<keyword evidence="4" id="KW-0539">Nucleus</keyword>
<evidence type="ECO:0000259" key="7">
    <source>
        <dbReference type="PROSITE" id="PS51526"/>
    </source>
</evidence>
<evidence type="ECO:0000313" key="8">
    <source>
        <dbReference type="EMBL" id="USW48138.1"/>
    </source>
</evidence>
<reference evidence="8" key="1">
    <citation type="submission" date="2022-06" db="EMBL/GenBank/DDBJ databases">
        <title>Complete genome sequences of two strains of the flax pathogen Septoria linicola.</title>
        <authorList>
            <person name="Lapalu N."/>
            <person name="Simon A."/>
            <person name="Demenou B."/>
            <person name="Paumier D."/>
            <person name="Guillot M.-P."/>
            <person name="Gout L."/>
            <person name="Valade R."/>
        </authorList>
    </citation>
    <scope>NUCLEOTIDE SEQUENCE</scope>
    <source>
        <strain evidence="8">SE15195</strain>
    </source>
</reference>
<evidence type="ECO:0000256" key="5">
    <source>
        <dbReference type="SAM" id="MobiDB-lite"/>
    </source>
</evidence>
<dbReference type="PROSITE" id="PS51526">
    <property type="entry name" value="RFX_DBD"/>
    <property type="match status" value="1"/>
</dbReference>
<dbReference type="InterPro" id="IPR052406">
    <property type="entry name" value="Chromatin_Remodeling_Comp"/>
</dbReference>
<keyword evidence="9" id="KW-1185">Reference proteome</keyword>
<dbReference type="Proteomes" id="UP001056384">
    <property type="component" value="Chromosome 1"/>
</dbReference>
<dbReference type="FunFam" id="1.10.150.60:FF:000021">
    <property type="entry name" value="Chromatin structure-remodeling complex subunit rsc9"/>
    <property type="match status" value="1"/>
</dbReference>
<dbReference type="AlphaFoldDB" id="A0A9Q9EGC5"/>